<sequence>MSRLDQIVKGAPAPTAPTPDSLSRTPSPHLPFSADEPDSKPAVASATPDPLSTLPSSPPQIYLNLLILESSLRSQYLALRVRRRQNTFFILLLALWVTYFAYALFLRPREDGGVGGSVYWIVEMGEKIALMGGVVTGILVWGTGQWERGVRWPRRWLGVANRGLRGFNAKIVVIRGPWWKEFLSYISFVFPFSDLFAPGPSFHYVERRHAEGHERQRRPTLTGRHTYEDDSDTGIEEDISPGGDYIKLLLLPKSFSPAFRENWDEYRTEYWERENERRARLREKIKHRERQLAKQEAGWFRWGPWQSWRRKRNTAKPGRELERPRHLHHSHRHAHSRHSIDRDLKPRRPNDSHSRTSSRSTTPNPLSDADDKLANSDRERTRRRRSSSSTATSGTERSRKSKSPLSGGTGGRALSPLTQIESQEGDENAASSGL</sequence>
<evidence type="ECO:0000313" key="4">
    <source>
        <dbReference type="Proteomes" id="UP000002058"/>
    </source>
</evidence>
<feature type="transmembrane region" description="Helical" evidence="2">
    <location>
        <begin position="88"/>
        <end position="108"/>
    </location>
</feature>
<dbReference type="Pfam" id="PF03907">
    <property type="entry name" value="Spo7"/>
    <property type="match status" value="1"/>
</dbReference>
<feature type="transmembrane region" description="Helical" evidence="2">
    <location>
        <begin position="128"/>
        <end position="146"/>
    </location>
</feature>
<keyword evidence="2" id="KW-0812">Transmembrane</keyword>
<dbReference type="RefSeq" id="XP_002583575.1">
    <property type="nucleotide sequence ID" value="XM_002583529.1"/>
</dbReference>
<dbReference type="PANTHER" id="PTHR28249:SF1">
    <property type="entry name" value="SPORULATION-SPECIFIC PROTEIN SPO7"/>
    <property type="match status" value="1"/>
</dbReference>
<dbReference type="GO" id="GO:0071595">
    <property type="term" value="C:Nem1-Spo7 phosphatase complex"/>
    <property type="evidence" value="ECO:0007669"/>
    <property type="project" value="TreeGrafter"/>
</dbReference>
<keyword evidence="2" id="KW-1133">Transmembrane helix</keyword>
<feature type="compositionally biased region" description="Basic residues" evidence="1">
    <location>
        <begin position="325"/>
        <end position="337"/>
    </location>
</feature>
<protein>
    <recommendedName>
        <fullName evidence="5">Spo7-like protein</fullName>
    </recommendedName>
</protein>
<keyword evidence="4" id="KW-1185">Reference proteome</keyword>
<dbReference type="KEGG" id="ure:UREG_06542"/>
<dbReference type="eggNOG" id="ENOG502QTI4">
    <property type="taxonomic scope" value="Eukaryota"/>
</dbReference>
<dbReference type="GeneID" id="8442649"/>
<feature type="region of interest" description="Disordered" evidence="1">
    <location>
        <begin position="1"/>
        <end position="55"/>
    </location>
</feature>
<evidence type="ECO:0008006" key="5">
    <source>
        <dbReference type="Google" id="ProtNLM"/>
    </source>
</evidence>
<reference evidence="4" key="1">
    <citation type="journal article" date="2009" name="Genome Res.">
        <title>Comparative genomic analyses of the human fungal pathogens Coccidioides and their relatives.</title>
        <authorList>
            <person name="Sharpton T.J."/>
            <person name="Stajich J.E."/>
            <person name="Rounsley S.D."/>
            <person name="Gardner M.J."/>
            <person name="Wortman J.R."/>
            <person name="Jordar V.S."/>
            <person name="Maiti R."/>
            <person name="Kodira C.D."/>
            <person name="Neafsey D.E."/>
            <person name="Zeng Q."/>
            <person name="Hung C.-Y."/>
            <person name="McMahan C."/>
            <person name="Muszewska A."/>
            <person name="Grynberg M."/>
            <person name="Mandel M.A."/>
            <person name="Kellner E.M."/>
            <person name="Barker B.M."/>
            <person name="Galgiani J.N."/>
            <person name="Orbach M.J."/>
            <person name="Kirkland T.N."/>
            <person name="Cole G.T."/>
            <person name="Henn M.R."/>
            <person name="Birren B.W."/>
            <person name="Taylor J.W."/>
        </authorList>
    </citation>
    <scope>NUCLEOTIDE SEQUENCE [LARGE SCALE GENOMIC DNA]</scope>
    <source>
        <strain evidence="4">UAMH 1704</strain>
    </source>
</reference>
<evidence type="ECO:0000256" key="2">
    <source>
        <dbReference type="SAM" id="Phobius"/>
    </source>
</evidence>
<keyword evidence="2" id="KW-0472">Membrane</keyword>
<dbReference type="GO" id="GO:0006998">
    <property type="term" value="P:nuclear envelope organization"/>
    <property type="evidence" value="ECO:0007669"/>
    <property type="project" value="TreeGrafter"/>
</dbReference>
<dbReference type="OMA" id="ENWDEYR"/>
<organism evidence="3 4">
    <name type="scientific">Uncinocarpus reesii (strain UAMH 1704)</name>
    <dbReference type="NCBI Taxonomy" id="336963"/>
    <lineage>
        <taxon>Eukaryota</taxon>
        <taxon>Fungi</taxon>
        <taxon>Dikarya</taxon>
        <taxon>Ascomycota</taxon>
        <taxon>Pezizomycotina</taxon>
        <taxon>Eurotiomycetes</taxon>
        <taxon>Eurotiomycetidae</taxon>
        <taxon>Onygenales</taxon>
        <taxon>Onygenaceae</taxon>
        <taxon>Uncinocarpus</taxon>
    </lineage>
</organism>
<feature type="compositionally biased region" description="Basic and acidic residues" evidence="1">
    <location>
        <begin position="369"/>
        <end position="380"/>
    </location>
</feature>
<dbReference type="VEuPathDB" id="FungiDB:UREG_06542"/>
<dbReference type="AlphaFoldDB" id="C4JVF0"/>
<dbReference type="PANTHER" id="PTHR28249">
    <property type="entry name" value="SPORULATION-SPECIFIC PROTEIN SPO7"/>
    <property type="match status" value="1"/>
</dbReference>
<dbReference type="EMBL" id="CH476618">
    <property type="protein sequence ID" value="EEP81677.1"/>
    <property type="molecule type" value="Genomic_DNA"/>
</dbReference>
<dbReference type="FunCoup" id="C4JVF0">
    <property type="interactions" value="24"/>
</dbReference>
<evidence type="ECO:0000313" key="3">
    <source>
        <dbReference type="EMBL" id="EEP81677.1"/>
    </source>
</evidence>
<accession>C4JVF0</accession>
<dbReference type="Proteomes" id="UP000002058">
    <property type="component" value="Unassembled WGS sequence"/>
</dbReference>
<proteinExistence type="predicted"/>
<dbReference type="STRING" id="336963.C4JVF0"/>
<feature type="compositionally biased region" description="Low complexity" evidence="1">
    <location>
        <begin position="45"/>
        <end position="55"/>
    </location>
</feature>
<feature type="region of interest" description="Disordered" evidence="1">
    <location>
        <begin position="311"/>
        <end position="434"/>
    </location>
</feature>
<gene>
    <name evidence="3" type="ORF">UREG_06542</name>
</gene>
<evidence type="ECO:0000256" key="1">
    <source>
        <dbReference type="SAM" id="MobiDB-lite"/>
    </source>
</evidence>
<name>C4JVF0_UNCRE</name>
<feature type="compositionally biased region" description="Basic and acidic residues" evidence="1">
    <location>
        <begin position="338"/>
        <end position="354"/>
    </location>
</feature>
<dbReference type="OrthoDB" id="5599171at2759"/>
<dbReference type="InterPro" id="IPR005605">
    <property type="entry name" value="Spo7"/>
</dbReference>
<dbReference type="HOGENOM" id="CLU_032659_1_1_1"/>
<dbReference type="GO" id="GO:0004721">
    <property type="term" value="F:phosphoprotein phosphatase activity"/>
    <property type="evidence" value="ECO:0007669"/>
    <property type="project" value="TreeGrafter"/>
</dbReference>
<dbReference type="GO" id="GO:0019888">
    <property type="term" value="F:protein phosphatase regulator activity"/>
    <property type="evidence" value="ECO:0007669"/>
    <property type="project" value="InterPro"/>
</dbReference>
<dbReference type="InParanoid" id="C4JVF0"/>
<feature type="region of interest" description="Disordered" evidence="1">
    <location>
        <begin position="210"/>
        <end position="234"/>
    </location>
</feature>